<dbReference type="AlphaFoldDB" id="W4LQI8"/>
<proteinExistence type="predicted"/>
<evidence type="ECO:0000313" key="1">
    <source>
        <dbReference type="EMBL" id="ETW99995.1"/>
    </source>
</evidence>
<dbReference type="Proteomes" id="UP000019141">
    <property type="component" value="Unassembled WGS sequence"/>
</dbReference>
<name>W4LQI8_ENTF1</name>
<evidence type="ECO:0000313" key="2">
    <source>
        <dbReference type="Proteomes" id="UP000019141"/>
    </source>
</evidence>
<accession>W4LQI8</accession>
<keyword evidence="2" id="KW-1185">Reference proteome</keyword>
<dbReference type="EMBL" id="AZHW01000386">
    <property type="protein sequence ID" value="ETW99995.1"/>
    <property type="molecule type" value="Genomic_DNA"/>
</dbReference>
<organism evidence="1 2">
    <name type="scientific">Entotheonella factor</name>
    <dbReference type="NCBI Taxonomy" id="1429438"/>
    <lineage>
        <taxon>Bacteria</taxon>
        <taxon>Pseudomonadati</taxon>
        <taxon>Nitrospinota/Tectimicrobiota group</taxon>
        <taxon>Candidatus Tectimicrobiota</taxon>
        <taxon>Candidatus Entotheonellia</taxon>
        <taxon>Candidatus Entotheonellales</taxon>
        <taxon>Candidatus Entotheonellaceae</taxon>
        <taxon>Candidatus Entotheonella</taxon>
    </lineage>
</organism>
<sequence>MTINDFAAQLKAMNEVNDDLLKAVAPLCREENRVQVRKAGDESLAWAEW</sequence>
<comment type="caution">
    <text evidence="1">The sequence shown here is derived from an EMBL/GenBank/DDBJ whole genome shotgun (WGS) entry which is preliminary data.</text>
</comment>
<gene>
    <name evidence="1" type="ORF">ETSY1_12880</name>
</gene>
<protein>
    <submittedName>
        <fullName evidence="1">Uncharacterized protein</fullName>
    </submittedName>
</protein>
<reference evidence="1 2" key="1">
    <citation type="journal article" date="2014" name="Nature">
        <title>An environmental bacterial taxon with a large and distinct metabolic repertoire.</title>
        <authorList>
            <person name="Wilson M.C."/>
            <person name="Mori T."/>
            <person name="Ruckert C."/>
            <person name="Uria A.R."/>
            <person name="Helf M.J."/>
            <person name="Takada K."/>
            <person name="Gernert C."/>
            <person name="Steffens U.A."/>
            <person name="Heycke N."/>
            <person name="Schmitt S."/>
            <person name="Rinke C."/>
            <person name="Helfrich E.J."/>
            <person name="Brachmann A.O."/>
            <person name="Gurgui C."/>
            <person name="Wakimoto T."/>
            <person name="Kracht M."/>
            <person name="Crusemann M."/>
            <person name="Hentschel U."/>
            <person name="Abe I."/>
            <person name="Matsunaga S."/>
            <person name="Kalinowski J."/>
            <person name="Takeyama H."/>
            <person name="Piel J."/>
        </authorList>
    </citation>
    <scope>NUCLEOTIDE SEQUENCE [LARGE SCALE GENOMIC DNA]</scope>
    <source>
        <strain evidence="2">TSY1</strain>
    </source>
</reference>
<dbReference type="HOGENOM" id="CLU_3150691_0_0_7"/>